<reference evidence="1 2" key="1">
    <citation type="submission" date="2015-08" db="EMBL/GenBank/DDBJ databases">
        <authorList>
            <person name="Babu N.S."/>
            <person name="Beckwith C.J."/>
            <person name="Beseler K.G."/>
            <person name="Brison A."/>
            <person name="Carone J.V."/>
            <person name="Caskin T.P."/>
            <person name="Diamond M."/>
            <person name="Durham M.E."/>
            <person name="Foxe J.M."/>
            <person name="Go M."/>
            <person name="Henderson B.A."/>
            <person name="Jones I.B."/>
            <person name="McGettigan J.A."/>
            <person name="Micheletti S.J."/>
            <person name="Nasrallah M.E."/>
            <person name="Ortiz D."/>
            <person name="Piller C.R."/>
            <person name="Privatt S.R."/>
            <person name="Schneider S.L."/>
            <person name="Sharp S."/>
            <person name="Smith T.C."/>
            <person name="Stanton J.D."/>
            <person name="Ullery H.E."/>
            <person name="Wilson R.J."/>
            <person name="Serrano M.G."/>
            <person name="Buck G."/>
            <person name="Lee V."/>
            <person name="Wang Y."/>
            <person name="Carvalho R."/>
            <person name="Voegtly L."/>
            <person name="Shi R."/>
            <person name="Duckworth R."/>
            <person name="Johnson A."/>
            <person name="Loviza R."/>
            <person name="Walstead R."/>
            <person name="Shah Z."/>
            <person name="Kiflezghi M."/>
            <person name="Wade K."/>
            <person name="Ball S.L."/>
            <person name="Bradley K.W."/>
            <person name="Asai D.J."/>
            <person name="Bowman C.A."/>
            <person name="Russell D.A."/>
            <person name="Pope W.H."/>
            <person name="Jacobs-Sera D."/>
            <person name="Hendrix R.W."/>
            <person name="Hatfull G.F."/>
        </authorList>
    </citation>
    <scope>NUCLEOTIDE SEQUENCE [LARGE SCALE GENOMIC DNA]</scope>
    <source>
        <strain evidence="1 2">DSM 27648</strain>
    </source>
</reference>
<protein>
    <submittedName>
        <fullName evidence="1">Uncharacterized protein</fullName>
    </submittedName>
</protein>
<keyword evidence="2" id="KW-1185">Reference proteome</keyword>
<dbReference type="AlphaFoldDB" id="A0A0K1Q9B8"/>
<dbReference type="EMBL" id="CP012333">
    <property type="protein sequence ID" value="AKV02328.1"/>
    <property type="molecule type" value="Genomic_DNA"/>
</dbReference>
<gene>
    <name evidence="1" type="ORF">AKJ09_08991</name>
</gene>
<accession>A0A0K1Q9B8</accession>
<sequence length="62" mass="6399">MIPPPVTPPSTPTFTETEIRVAADEHHVHYDTIVKALAGLPVRGSAGVRASAAVAALRGKVA</sequence>
<dbReference type="KEGG" id="llu:AKJ09_08991"/>
<proteinExistence type="predicted"/>
<evidence type="ECO:0000313" key="2">
    <source>
        <dbReference type="Proteomes" id="UP000064967"/>
    </source>
</evidence>
<evidence type="ECO:0000313" key="1">
    <source>
        <dbReference type="EMBL" id="AKV02328.1"/>
    </source>
</evidence>
<name>A0A0K1Q9B8_9BACT</name>
<dbReference type="Proteomes" id="UP000064967">
    <property type="component" value="Chromosome"/>
</dbReference>
<dbReference type="RefSeq" id="WP_146653261.1">
    <property type="nucleotide sequence ID" value="NZ_CP012333.1"/>
</dbReference>
<dbReference type="STRING" id="1391654.AKJ09_08991"/>
<organism evidence="1 2">
    <name type="scientific">Labilithrix luteola</name>
    <dbReference type="NCBI Taxonomy" id="1391654"/>
    <lineage>
        <taxon>Bacteria</taxon>
        <taxon>Pseudomonadati</taxon>
        <taxon>Myxococcota</taxon>
        <taxon>Polyangia</taxon>
        <taxon>Polyangiales</taxon>
        <taxon>Labilitrichaceae</taxon>
        <taxon>Labilithrix</taxon>
    </lineage>
</organism>